<dbReference type="EMBL" id="CAMXCT010000843">
    <property type="protein sequence ID" value="CAI3983883.1"/>
    <property type="molecule type" value="Genomic_DNA"/>
</dbReference>
<keyword evidence="3" id="KW-1185">Reference proteome</keyword>
<name>A0A9P1FPR3_9DINO</name>
<gene>
    <name evidence="1" type="ORF">C1SCF055_LOCUS11460</name>
</gene>
<proteinExistence type="predicted"/>
<evidence type="ECO:0000313" key="3">
    <source>
        <dbReference type="Proteomes" id="UP001152797"/>
    </source>
</evidence>
<accession>A0A9P1FPR3</accession>
<dbReference type="Proteomes" id="UP001152797">
    <property type="component" value="Unassembled WGS sequence"/>
</dbReference>
<comment type="caution">
    <text evidence="1">The sequence shown here is derived from an EMBL/GenBank/DDBJ whole genome shotgun (WGS) entry which is preliminary data.</text>
</comment>
<evidence type="ECO:0000313" key="1">
    <source>
        <dbReference type="EMBL" id="CAI3983883.1"/>
    </source>
</evidence>
<evidence type="ECO:0000313" key="2">
    <source>
        <dbReference type="EMBL" id="CAL1137258.1"/>
    </source>
</evidence>
<organism evidence="1">
    <name type="scientific">Cladocopium goreaui</name>
    <dbReference type="NCBI Taxonomy" id="2562237"/>
    <lineage>
        <taxon>Eukaryota</taxon>
        <taxon>Sar</taxon>
        <taxon>Alveolata</taxon>
        <taxon>Dinophyceae</taxon>
        <taxon>Suessiales</taxon>
        <taxon>Symbiodiniaceae</taxon>
        <taxon>Cladocopium</taxon>
    </lineage>
</organism>
<reference evidence="1" key="1">
    <citation type="submission" date="2022-10" db="EMBL/GenBank/DDBJ databases">
        <authorList>
            <person name="Chen Y."/>
            <person name="Dougan E. K."/>
            <person name="Chan C."/>
            <person name="Rhodes N."/>
            <person name="Thang M."/>
        </authorList>
    </citation>
    <scope>NUCLEOTIDE SEQUENCE</scope>
</reference>
<protein>
    <submittedName>
        <fullName evidence="1">Uncharacterized protein</fullName>
    </submittedName>
</protein>
<dbReference type="AlphaFoldDB" id="A0A9P1FPR3"/>
<reference evidence="2" key="2">
    <citation type="submission" date="2024-04" db="EMBL/GenBank/DDBJ databases">
        <authorList>
            <person name="Chen Y."/>
            <person name="Shah S."/>
            <person name="Dougan E. K."/>
            <person name="Thang M."/>
            <person name="Chan C."/>
        </authorList>
    </citation>
    <scope>NUCLEOTIDE SEQUENCE [LARGE SCALE GENOMIC DNA]</scope>
</reference>
<sequence length="165" mass="17439">MAGALKGEHAQGAQYACTLHDLAAQVFVVRHASDLSAAVFRLAQHALSLPLAPKAPINAEVMAAACASVAGLAELEAQPLSPLTAQAAASCSHCSHCCHWSPFPELVESSSRPTLPQLPRHQRQTGKSHVLRVLEDTRRAANASNLAVQMTLDLSLFATQVVETC</sequence>
<dbReference type="EMBL" id="CAMXCT030000843">
    <property type="protein sequence ID" value="CAL4771195.1"/>
    <property type="molecule type" value="Genomic_DNA"/>
</dbReference>
<dbReference type="EMBL" id="CAMXCT020000843">
    <property type="protein sequence ID" value="CAL1137258.1"/>
    <property type="molecule type" value="Genomic_DNA"/>
</dbReference>